<comment type="caution">
    <text evidence="1">The sequence shown here is derived from an EMBL/GenBank/DDBJ whole genome shotgun (WGS) entry which is preliminary data.</text>
</comment>
<evidence type="ECO:0000313" key="1">
    <source>
        <dbReference type="EMBL" id="GFR39514.1"/>
    </source>
</evidence>
<name>A0A916VH87_9BACL</name>
<organism evidence="1 2">
    <name type="scientific">Insulibacter thermoxylanivorax</name>
    <dbReference type="NCBI Taxonomy" id="2749268"/>
    <lineage>
        <taxon>Bacteria</taxon>
        <taxon>Bacillati</taxon>
        <taxon>Bacillota</taxon>
        <taxon>Bacilli</taxon>
        <taxon>Bacillales</taxon>
        <taxon>Paenibacillaceae</taxon>
        <taxon>Insulibacter</taxon>
    </lineage>
</organism>
<keyword evidence="2" id="KW-1185">Reference proteome</keyword>
<gene>
    <name evidence="1" type="ORF">PRECH8_28100</name>
</gene>
<protein>
    <submittedName>
        <fullName evidence="1">Uncharacterized protein</fullName>
    </submittedName>
</protein>
<proteinExistence type="predicted"/>
<sequence length="129" mass="14409">MALPVSAHEIFYEGTPPNGTPIPLKWATIESGKAYMKMNGDYLNDDYSGQYVTASYMWSTYSQKVKIDRVSFSTSTVDLSTTTSSYWDNRFGYLIFLNILGVCDMTSTDGITIESLEDAKRRLLSTPSA</sequence>
<evidence type="ECO:0000313" key="2">
    <source>
        <dbReference type="Proteomes" id="UP000654993"/>
    </source>
</evidence>
<dbReference type="EMBL" id="BMAQ01000048">
    <property type="protein sequence ID" value="GFR39514.1"/>
    <property type="molecule type" value="Genomic_DNA"/>
</dbReference>
<dbReference type="AlphaFoldDB" id="A0A916VH87"/>
<dbReference type="Proteomes" id="UP000654993">
    <property type="component" value="Unassembled WGS sequence"/>
</dbReference>
<reference evidence="1" key="1">
    <citation type="submission" date="2020-08" db="EMBL/GenBank/DDBJ databases">
        <authorList>
            <person name="Uke A."/>
            <person name="Chhe C."/>
            <person name="Baramee S."/>
            <person name="Kosugi A."/>
        </authorList>
    </citation>
    <scope>NUCLEOTIDE SEQUENCE</scope>
    <source>
        <strain evidence="1">DA-C8</strain>
    </source>
</reference>
<accession>A0A916VH87</accession>
<dbReference type="RefSeq" id="WP_200967701.1">
    <property type="nucleotide sequence ID" value="NZ_BMAQ01000048.1"/>
</dbReference>
<reference evidence="1" key="2">
    <citation type="journal article" date="2021" name="Data Brief">
        <title>Draft genome sequence data of the facultative, thermophilic, xylanolytic bacterium Paenibacillus sp. strain DA-C8.</title>
        <authorList>
            <person name="Chhe C."/>
            <person name="Uke A."/>
            <person name="Baramee S."/>
            <person name="Ungkulpasvich U."/>
            <person name="Tachaapaikoon C."/>
            <person name="Pason P."/>
            <person name="Waeonukul R."/>
            <person name="Ratanakhanokchai K."/>
            <person name="Kosugi A."/>
        </authorList>
    </citation>
    <scope>NUCLEOTIDE SEQUENCE</scope>
    <source>
        <strain evidence="1">DA-C8</strain>
    </source>
</reference>